<dbReference type="InterPro" id="IPR053182">
    <property type="entry name" value="YobU-like_regulator"/>
</dbReference>
<dbReference type="EMBL" id="BMFK01000001">
    <property type="protein sequence ID" value="GGE55637.1"/>
    <property type="molecule type" value="Genomic_DNA"/>
</dbReference>
<keyword evidence="3" id="KW-1185">Reference proteome</keyword>
<dbReference type="AlphaFoldDB" id="A0A917AI86"/>
<dbReference type="PANTHER" id="PTHR36444:SF2">
    <property type="entry name" value="TRANSCRIPTIONAL REGULATOR PROTEIN YOBU-RELATED"/>
    <property type="match status" value="1"/>
</dbReference>
<dbReference type="SMART" id="SM00871">
    <property type="entry name" value="AraC_E_bind"/>
    <property type="match status" value="1"/>
</dbReference>
<dbReference type="Proteomes" id="UP000605259">
    <property type="component" value="Unassembled WGS sequence"/>
</dbReference>
<evidence type="ECO:0000259" key="1">
    <source>
        <dbReference type="SMART" id="SM00871"/>
    </source>
</evidence>
<comment type="caution">
    <text evidence="2">The sequence shown here is derived from an EMBL/GenBank/DDBJ whole genome shotgun (WGS) entry which is preliminary data.</text>
</comment>
<dbReference type="Gene3D" id="3.20.80.10">
    <property type="entry name" value="Regulatory factor, effector binding domain"/>
    <property type="match status" value="1"/>
</dbReference>
<accession>A0A917AI86</accession>
<name>A0A917AI86_9BACI</name>
<dbReference type="InterPro" id="IPR029441">
    <property type="entry name" value="Cass2"/>
</dbReference>
<sequence>MNEPTFVTLREMKVIGIHTETKNSTELTEEAKIAPLWNTYMTNNIGLSIPNQLKQAPTIAIYSNYENDETGKYMLTIGKEVVKTSDVPTNMVAQTIPGGRYAIFTSRKGVLPEIVFETWQYIWQWSKENARAFTYDFEFYDERYNDPTNCQVEIYVAMK</sequence>
<keyword evidence="2" id="KW-0238">DNA-binding</keyword>
<dbReference type="RefSeq" id="WP_188386644.1">
    <property type="nucleotide sequence ID" value="NZ_BMFK01000001.1"/>
</dbReference>
<proteinExistence type="predicted"/>
<evidence type="ECO:0000313" key="2">
    <source>
        <dbReference type="EMBL" id="GGE55637.1"/>
    </source>
</evidence>
<evidence type="ECO:0000313" key="3">
    <source>
        <dbReference type="Proteomes" id="UP000605259"/>
    </source>
</evidence>
<dbReference type="PANTHER" id="PTHR36444">
    <property type="entry name" value="TRANSCRIPTIONAL REGULATOR PROTEIN YOBU-RELATED"/>
    <property type="match status" value="1"/>
</dbReference>
<dbReference type="InterPro" id="IPR011256">
    <property type="entry name" value="Reg_factor_effector_dom_sf"/>
</dbReference>
<protein>
    <submittedName>
        <fullName evidence="2">DNA-binding protein</fullName>
    </submittedName>
</protein>
<dbReference type="GO" id="GO:0003677">
    <property type="term" value="F:DNA binding"/>
    <property type="evidence" value="ECO:0007669"/>
    <property type="project" value="UniProtKB-KW"/>
</dbReference>
<gene>
    <name evidence="2" type="ORF">GCM10007140_02500</name>
</gene>
<dbReference type="Pfam" id="PF14526">
    <property type="entry name" value="Cass2"/>
    <property type="match status" value="1"/>
</dbReference>
<feature type="domain" description="AraC effector-binding" evidence="1">
    <location>
        <begin position="2"/>
        <end position="159"/>
    </location>
</feature>
<reference evidence="2" key="2">
    <citation type="submission" date="2020-09" db="EMBL/GenBank/DDBJ databases">
        <authorList>
            <person name="Sun Q."/>
            <person name="Zhou Y."/>
        </authorList>
    </citation>
    <scope>NUCLEOTIDE SEQUENCE</scope>
    <source>
        <strain evidence="2">CGMCC 1.12698</strain>
    </source>
</reference>
<dbReference type="InterPro" id="IPR010499">
    <property type="entry name" value="AraC_E-bd"/>
</dbReference>
<dbReference type="SUPFAM" id="SSF55136">
    <property type="entry name" value="Probable bacterial effector-binding domain"/>
    <property type="match status" value="1"/>
</dbReference>
<organism evidence="2 3">
    <name type="scientific">Priestia taiwanensis</name>
    <dbReference type="NCBI Taxonomy" id="1347902"/>
    <lineage>
        <taxon>Bacteria</taxon>
        <taxon>Bacillati</taxon>
        <taxon>Bacillota</taxon>
        <taxon>Bacilli</taxon>
        <taxon>Bacillales</taxon>
        <taxon>Bacillaceae</taxon>
        <taxon>Priestia</taxon>
    </lineage>
</organism>
<reference evidence="2" key="1">
    <citation type="journal article" date="2014" name="Int. J. Syst. Evol. Microbiol.">
        <title>Complete genome sequence of Corynebacterium casei LMG S-19264T (=DSM 44701T), isolated from a smear-ripened cheese.</title>
        <authorList>
            <consortium name="US DOE Joint Genome Institute (JGI-PGF)"/>
            <person name="Walter F."/>
            <person name="Albersmeier A."/>
            <person name="Kalinowski J."/>
            <person name="Ruckert C."/>
        </authorList>
    </citation>
    <scope>NUCLEOTIDE SEQUENCE</scope>
    <source>
        <strain evidence="2">CGMCC 1.12698</strain>
    </source>
</reference>